<protein>
    <recommendedName>
        <fullName evidence="2">Centrosomal protein CEP104 Zn finger domain-containing protein</fullName>
    </recommendedName>
</protein>
<dbReference type="InterPro" id="IPR052607">
    <property type="entry name" value="CEP104-like"/>
</dbReference>
<feature type="domain" description="Centrosomal protein CEP104 Zn finger" evidence="2">
    <location>
        <begin position="124"/>
        <end position="234"/>
    </location>
</feature>
<dbReference type="Pfam" id="PF21039">
    <property type="entry name" value="CEP104_ZnF"/>
    <property type="match status" value="1"/>
</dbReference>
<reference evidence="4" key="1">
    <citation type="submission" date="2022-11" db="UniProtKB">
        <authorList>
            <consortium name="WormBaseParasite"/>
        </authorList>
    </citation>
    <scope>IDENTIFICATION</scope>
</reference>
<name>A0A914Y0J3_9BILA</name>
<evidence type="ECO:0000256" key="1">
    <source>
        <dbReference type="SAM" id="MobiDB-lite"/>
    </source>
</evidence>
<proteinExistence type="predicted"/>
<evidence type="ECO:0000313" key="4">
    <source>
        <dbReference type="WBParaSite" id="PSU_v2.g12302.t1"/>
    </source>
</evidence>
<dbReference type="GO" id="GO:0005929">
    <property type="term" value="C:cilium"/>
    <property type="evidence" value="ECO:0007669"/>
    <property type="project" value="TreeGrafter"/>
</dbReference>
<sequence>MSELRDRVTYSAYTDLLIDRDQIAPFGVQSTWHQTPEHSEPEEEVIKPKQKAVEPKIREIRSLSARKREREREEGNNKEIKNFRPLSAQKAPKRNVRMFKSAAGNSSTTATENDPFRIADDYGKCNFCNEINGDFSREQFLKLHMSENCPCLSKCDYCDQIVEVQKLNEHHLNRCKFVNGDLVPCSLCGLACYTGEKSHPRCRKMKPPENSEWCPLCSIAVRPHNSKEAWDKHLKNDCYNNPRKGGVPDPGWDYSLPDNIGEAPQKSKEPVSNPPSNSSPYPNQPPLQPPPQSNGQNPSNNNPSGNPPQYVYAQNPVNAETIKDAFQKIKDDREAELKVMRKKQAEREKKEEEAAELEAKRLEQEVDKLKKKKKEEETTKKKK</sequence>
<dbReference type="AlphaFoldDB" id="A0A914Y0J3"/>
<feature type="region of interest" description="Disordered" evidence="1">
    <location>
        <begin position="32"/>
        <end position="53"/>
    </location>
</feature>
<feature type="region of interest" description="Disordered" evidence="1">
    <location>
        <begin position="246"/>
        <end position="319"/>
    </location>
</feature>
<feature type="compositionally biased region" description="Pro residues" evidence="1">
    <location>
        <begin position="282"/>
        <end position="292"/>
    </location>
</feature>
<evidence type="ECO:0000259" key="2">
    <source>
        <dbReference type="Pfam" id="PF21039"/>
    </source>
</evidence>
<feature type="compositionally biased region" description="Low complexity" evidence="1">
    <location>
        <begin position="293"/>
        <end position="310"/>
    </location>
</feature>
<dbReference type="Proteomes" id="UP000887577">
    <property type="component" value="Unplaced"/>
</dbReference>
<evidence type="ECO:0000313" key="3">
    <source>
        <dbReference type="Proteomes" id="UP000887577"/>
    </source>
</evidence>
<dbReference type="InterPro" id="IPR048738">
    <property type="entry name" value="CEP104_Znf"/>
</dbReference>
<dbReference type="PANTHER" id="PTHR13371">
    <property type="entry name" value="GLYCINE-, GLUTAMATE-, THIENYLCYCLOHEXYLPIPERIDINE-BINDING PROTEIN"/>
    <property type="match status" value="1"/>
</dbReference>
<dbReference type="WBParaSite" id="PSU_v2.g12302.t1">
    <property type="protein sequence ID" value="PSU_v2.g12302.t1"/>
    <property type="gene ID" value="PSU_v2.g12302"/>
</dbReference>
<feature type="compositionally biased region" description="Basic and acidic residues" evidence="1">
    <location>
        <begin position="35"/>
        <end position="53"/>
    </location>
</feature>
<organism evidence="3 4">
    <name type="scientific">Panagrolaimus superbus</name>
    <dbReference type="NCBI Taxonomy" id="310955"/>
    <lineage>
        <taxon>Eukaryota</taxon>
        <taxon>Metazoa</taxon>
        <taxon>Ecdysozoa</taxon>
        <taxon>Nematoda</taxon>
        <taxon>Chromadorea</taxon>
        <taxon>Rhabditida</taxon>
        <taxon>Tylenchina</taxon>
        <taxon>Panagrolaimomorpha</taxon>
        <taxon>Panagrolaimoidea</taxon>
        <taxon>Panagrolaimidae</taxon>
        <taxon>Panagrolaimus</taxon>
    </lineage>
</organism>
<keyword evidence="3" id="KW-1185">Reference proteome</keyword>
<feature type="region of interest" description="Disordered" evidence="1">
    <location>
        <begin position="340"/>
        <end position="383"/>
    </location>
</feature>
<dbReference type="PANTHER" id="PTHR13371:SF0">
    <property type="entry name" value="CENTROSOMAL PROTEIN OF 104 KDA"/>
    <property type="match status" value="1"/>
</dbReference>
<accession>A0A914Y0J3</accession>